<dbReference type="Proteomes" id="UP001056120">
    <property type="component" value="Linkage Group LG16"/>
</dbReference>
<reference evidence="1 2" key="2">
    <citation type="journal article" date="2022" name="Mol. Ecol. Resour.">
        <title>The genomes of chicory, endive, great burdock and yacon provide insights into Asteraceae paleo-polyploidization history and plant inulin production.</title>
        <authorList>
            <person name="Fan W."/>
            <person name="Wang S."/>
            <person name="Wang H."/>
            <person name="Wang A."/>
            <person name="Jiang F."/>
            <person name="Liu H."/>
            <person name="Zhao H."/>
            <person name="Xu D."/>
            <person name="Zhang Y."/>
        </authorList>
    </citation>
    <scope>NUCLEOTIDE SEQUENCE [LARGE SCALE GENOMIC DNA]</scope>
    <source>
        <strain evidence="2">cv. Yunnan</strain>
        <tissue evidence="1">Leaves</tissue>
    </source>
</reference>
<reference evidence="2" key="1">
    <citation type="journal article" date="2022" name="Mol. Ecol. Resour.">
        <title>The genomes of chicory, endive, great burdock and yacon provide insights into Asteraceae palaeo-polyploidization history and plant inulin production.</title>
        <authorList>
            <person name="Fan W."/>
            <person name="Wang S."/>
            <person name="Wang H."/>
            <person name="Wang A."/>
            <person name="Jiang F."/>
            <person name="Liu H."/>
            <person name="Zhao H."/>
            <person name="Xu D."/>
            <person name="Zhang Y."/>
        </authorList>
    </citation>
    <scope>NUCLEOTIDE SEQUENCE [LARGE SCALE GENOMIC DNA]</scope>
    <source>
        <strain evidence="2">cv. Yunnan</strain>
    </source>
</reference>
<dbReference type="EMBL" id="CM042033">
    <property type="protein sequence ID" value="KAI3773503.1"/>
    <property type="molecule type" value="Genomic_DNA"/>
</dbReference>
<keyword evidence="2" id="KW-1185">Reference proteome</keyword>
<accession>A0ACB9FRE7</accession>
<sequence>MSKPRGFKYKSGQYMFVNCADVSPNEWHPFFITSAPDDDYLSVHIQTLGDWTRQLKSAFSEVCQPPSNAKRWLQHYQGQPIFPRVLIDGPYGAQTQDYKKYDVVLLVGVGIGAAPMISIVKDILNNMKDKEEENPLENGTTLQKNKSGSNNFRTMRAYFYWVIGEQGSFDWFKGVLNEAAEMDKNGVIEMHNYCTSVYEEGDDRSAIVTALQRLNHAKNGVDVVSGTRVMSHFGKPDWQNVYKQIAFNHTDKDGILLSAVVAKEYYANDKLDRIIDPVLRQQMSTEPLKIFSAIAYKCLQDREHRPDGCGQERA</sequence>
<gene>
    <name evidence="1" type="ORF">L1987_48033</name>
</gene>
<protein>
    <submittedName>
        <fullName evidence="1">Uncharacterized protein</fullName>
    </submittedName>
</protein>
<evidence type="ECO:0000313" key="2">
    <source>
        <dbReference type="Proteomes" id="UP001056120"/>
    </source>
</evidence>
<organism evidence="1 2">
    <name type="scientific">Smallanthus sonchifolius</name>
    <dbReference type="NCBI Taxonomy" id="185202"/>
    <lineage>
        <taxon>Eukaryota</taxon>
        <taxon>Viridiplantae</taxon>
        <taxon>Streptophyta</taxon>
        <taxon>Embryophyta</taxon>
        <taxon>Tracheophyta</taxon>
        <taxon>Spermatophyta</taxon>
        <taxon>Magnoliopsida</taxon>
        <taxon>eudicotyledons</taxon>
        <taxon>Gunneridae</taxon>
        <taxon>Pentapetalae</taxon>
        <taxon>asterids</taxon>
        <taxon>campanulids</taxon>
        <taxon>Asterales</taxon>
        <taxon>Asteraceae</taxon>
        <taxon>Asteroideae</taxon>
        <taxon>Heliantheae alliance</taxon>
        <taxon>Millerieae</taxon>
        <taxon>Smallanthus</taxon>
    </lineage>
</organism>
<proteinExistence type="predicted"/>
<comment type="caution">
    <text evidence="1">The sequence shown here is derived from an EMBL/GenBank/DDBJ whole genome shotgun (WGS) entry which is preliminary data.</text>
</comment>
<evidence type="ECO:0000313" key="1">
    <source>
        <dbReference type="EMBL" id="KAI3773503.1"/>
    </source>
</evidence>
<name>A0ACB9FRE7_9ASTR</name>